<protein>
    <submittedName>
        <fullName evidence="2">Uncharacterized protein</fullName>
    </submittedName>
</protein>
<dbReference type="InterPro" id="IPR044978">
    <property type="entry name" value="GRV2/DNAJC13"/>
</dbReference>
<feature type="region of interest" description="Disordered" evidence="1">
    <location>
        <begin position="385"/>
        <end position="416"/>
    </location>
</feature>
<feature type="non-terminal residue" evidence="2">
    <location>
        <position position="1"/>
    </location>
</feature>
<comment type="caution">
    <text evidence="2">The sequence shown here is derived from an EMBL/GenBank/DDBJ whole genome shotgun (WGS) entry which is preliminary data.</text>
</comment>
<name>A0AAD3DTN3_9CHLO</name>
<dbReference type="PANTHER" id="PTHR36983:SF2">
    <property type="entry name" value="DNAJ HOMOLOG SUBFAMILY C MEMBER 13"/>
    <property type="match status" value="1"/>
</dbReference>
<dbReference type="GO" id="GO:0007032">
    <property type="term" value="P:endosome organization"/>
    <property type="evidence" value="ECO:0007669"/>
    <property type="project" value="InterPro"/>
</dbReference>
<feature type="region of interest" description="Disordered" evidence="1">
    <location>
        <begin position="221"/>
        <end position="256"/>
    </location>
</feature>
<evidence type="ECO:0000313" key="3">
    <source>
        <dbReference type="Proteomes" id="UP001054857"/>
    </source>
</evidence>
<reference evidence="2 3" key="1">
    <citation type="journal article" date="2021" name="Sci. Rep.">
        <title>Genome sequencing of the multicellular alga Astrephomene provides insights into convergent evolution of germ-soma differentiation.</title>
        <authorList>
            <person name="Yamashita S."/>
            <person name="Yamamoto K."/>
            <person name="Matsuzaki R."/>
            <person name="Suzuki S."/>
            <person name="Yamaguchi H."/>
            <person name="Hirooka S."/>
            <person name="Minakuchi Y."/>
            <person name="Miyagishima S."/>
            <person name="Kawachi M."/>
            <person name="Toyoda A."/>
            <person name="Nozaki H."/>
        </authorList>
    </citation>
    <scope>NUCLEOTIDE SEQUENCE [LARGE SCALE GENOMIC DNA]</scope>
    <source>
        <strain evidence="2 3">NIES-4017</strain>
    </source>
</reference>
<gene>
    <name evidence="2" type="ORF">Agub_g8026</name>
</gene>
<dbReference type="Proteomes" id="UP001054857">
    <property type="component" value="Unassembled WGS sequence"/>
</dbReference>
<feature type="compositionally biased region" description="Gly residues" evidence="1">
    <location>
        <begin position="395"/>
        <end position="416"/>
    </location>
</feature>
<sequence>LLAHATHGSLVRLSLQRLLPPGLVAAIAEGPPQAVLQALAQRMETPECIWDAEMAATAATQVTVLAADLRARHAATTASAAASVPSPAAPSPAAGVYDWSLPPGAAVQYDKLRGELFVGGAYVRLFLKQPRHPLRQPGRFAEGLMERYLPELASPARDPDLLVLLAAAAVALIRSHPNMAEHLCRGGYLAKLLAQLAALIRPLLPPPLPLTSADAAFASATAGGSSSGPGSGFTSPRGGLTANGATQTPSPQQQQQGVLPAAAAAVLSAGVIEACGSALRLLHQLCDSVAAAEALATMPTSTAPPAVQVLYGAMRLGSAAAAAGGSGGGEGTAMAARLLALETLKRALSPANRHRDVLVLQALQYGLVPELLALLEWQQRGGAGGATTTTTGAAASGGGARAAGDTTPGGGGGGGGGGGDVAVLRVLAVDVLRALHQPPGLHSGPVCALLDGSPVWQAYCHQRHDLFLPAGAGAAGGSVVGLLEGPQSARFALPPPEALEQ</sequence>
<dbReference type="PANTHER" id="PTHR36983">
    <property type="entry name" value="DNAJ HOMOLOG SUBFAMILY C MEMBER 13"/>
    <property type="match status" value="1"/>
</dbReference>
<dbReference type="GO" id="GO:0006898">
    <property type="term" value="P:receptor-mediated endocytosis"/>
    <property type="evidence" value="ECO:0007669"/>
    <property type="project" value="TreeGrafter"/>
</dbReference>
<organism evidence="2 3">
    <name type="scientific">Astrephomene gubernaculifera</name>
    <dbReference type="NCBI Taxonomy" id="47775"/>
    <lineage>
        <taxon>Eukaryota</taxon>
        <taxon>Viridiplantae</taxon>
        <taxon>Chlorophyta</taxon>
        <taxon>core chlorophytes</taxon>
        <taxon>Chlorophyceae</taxon>
        <taxon>CS clade</taxon>
        <taxon>Chlamydomonadales</taxon>
        <taxon>Astrephomenaceae</taxon>
        <taxon>Astrephomene</taxon>
    </lineage>
</organism>
<accession>A0AAD3DTN3</accession>
<dbReference type="EMBL" id="BMAR01000014">
    <property type="protein sequence ID" value="GFR46452.1"/>
    <property type="molecule type" value="Genomic_DNA"/>
</dbReference>
<keyword evidence="3" id="KW-1185">Reference proteome</keyword>
<proteinExistence type="predicted"/>
<dbReference type="GO" id="GO:0010008">
    <property type="term" value="C:endosome membrane"/>
    <property type="evidence" value="ECO:0007669"/>
    <property type="project" value="TreeGrafter"/>
</dbReference>
<dbReference type="AlphaFoldDB" id="A0AAD3DTN3"/>
<dbReference type="GO" id="GO:2000641">
    <property type="term" value="P:regulation of early endosome to late endosome transport"/>
    <property type="evidence" value="ECO:0007669"/>
    <property type="project" value="InterPro"/>
</dbReference>
<evidence type="ECO:0000313" key="2">
    <source>
        <dbReference type="EMBL" id="GFR46452.1"/>
    </source>
</evidence>
<evidence type="ECO:0000256" key="1">
    <source>
        <dbReference type="SAM" id="MobiDB-lite"/>
    </source>
</evidence>
<feature type="compositionally biased region" description="Low complexity" evidence="1">
    <location>
        <begin position="232"/>
        <end position="256"/>
    </location>
</feature>